<dbReference type="Proteomes" id="UP000035909">
    <property type="component" value="Unassembled WGS sequence"/>
</dbReference>
<proteinExistence type="predicted"/>
<organism evidence="2 3">
    <name type="scientific">Photobacterium ganghwense</name>
    <dbReference type="NCBI Taxonomy" id="320778"/>
    <lineage>
        <taxon>Bacteria</taxon>
        <taxon>Pseudomonadati</taxon>
        <taxon>Pseudomonadota</taxon>
        <taxon>Gammaproteobacteria</taxon>
        <taxon>Vibrionales</taxon>
        <taxon>Vibrionaceae</taxon>
        <taxon>Photobacterium</taxon>
    </lineage>
</organism>
<dbReference type="OrthoDB" id="5828697at2"/>
<dbReference type="RefSeq" id="WP_047885649.1">
    <property type="nucleotide sequence ID" value="NZ_CP071325.1"/>
</dbReference>
<evidence type="ECO:0000313" key="3">
    <source>
        <dbReference type="Proteomes" id="UP000035909"/>
    </source>
</evidence>
<dbReference type="PATRIC" id="fig|320778.3.peg.2826"/>
<sequence length="69" mass="7531">MGKVTAHGKVASASQSQSARGHEGSHQKTNMHDGIALWYDCCVCEAEPYWADMAEEMGIDLSPYADDEL</sequence>
<feature type="region of interest" description="Disordered" evidence="1">
    <location>
        <begin position="1"/>
        <end position="28"/>
    </location>
</feature>
<dbReference type="AlphaFoldDB" id="A0A0J1K2U7"/>
<keyword evidence="3" id="KW-1185">Reference proteome</keyword>
<protein>
    <submittedName>
        <fullName evidence="2">Uncharacterized protein</fullName>
    </submittedName>
</protein>
<name>A0A0J1K2U7_9GAMM</name>
<reference evidence="2 3" key="1">
    <citation type="submission" date="2015-05" db="EMBL/GenBank/DDBJ databases">
        <title>Photobacterium galathea sp. nov.</title>
        <authorList>
            <person name="Machado H."/>
            <person name="Gram L."/>
        </authorList>
    </citation>
    <scope>NUCLEOTIDE SEQUENCE [LARGE SCALE GENOMIC DNA]</scope>
    <source>
        <strain evidence="2 3">DSM 22954</strain>
    </source>
</reference>
<gene>
    <name evidence="2" type="ORF">ABT57_12955</name>
</gene>
<evidence type="ECO:0000313" key="2">
    <source>
        <dbReference type="EMBL" id="KLV08722.1"/>
    </source>
</evidence>
<comment type="caution">
    <text evidence="2">The sequence shown here is derived from an EMBL/GenBank/DDBJ whole genome shotgun (WGS) entry which is preliminary data.</text>
</comment>
<dbReference type="EMBL" id="LDOU01000013">
    <property type="protein sequence ID" value="KLV08722.1"/>
    <property type="molecule type" value="Genomic_DNA"/>
</dbReference>
<evidence type="ECO:0000256" key="1">
    <source>
        <dbReference type="SAM" id="MobiDB-lite"/>
    </source>
</evidence>
<accession>A0A0J1K2U7</accession>